<name>A0ABV1W162_9ACTN</name>
<feature type="non-terminal residue" evidence="3">
    <location>
        <position position="1"/>
    </location>
</feature>
<keyword evidence="4" id="KW-1185">Reference proteome</keyword>
<organism evidence="3 4">
    <name type="scientific">Streptomyces carpinensis</name>
    <dbReference type="NCBI Taxonomy" id="66369"/>
    <lineage>
        <taxon>Bacteria</taxon>
        <taxon>Bacillati</taxon>
        <taxon>Actinomycetota</taxon>
        <taxon>Actinomycetes</taxon>
        <taxon>Kitasatosporales</taxon>
        <taxon>Streptomycetaceae</taxon>
        <taxon>Streptomyces</taxon>
    </lineage>
</organism>
<evidence type="ECO:0000313" key="3">
    <source>
        <dbReference type="EMBL" id="MER6977937.1"/>
    </source>
</evidence>
<dbReference type="Proteomes" id="UP001458415">
    <property type="component" value="Unassembled WGS sequence"/>
</dbReference>
<evidence type="ECO:0000256" key="1">
    <source>
        <dbReference type="ARBA" id="ARBA00022801"/>
    </source>
</evidence>
<protein>
    <submittedName>
        <fullName evidence="3">Isochorismatase family protein</fullName>
    </submittedName>
</protein>
<dbReference type="PANTHER" id="PTHR43540">
    <property type="entry name" value="PEROXYUREIDOACRYLATE/UREIDOACRYLATE AMIDOHYDROLASE-RELATED"/>
    <property type="match status" value="1"/>
</dbReference>
<feature type="domain" description="Isochorismatase-like" evidence="2">
    <location>
        <begin position="53"/>
        <end position="223"/>
    </location>
</feature>
<gene>
    <name evidence="3" type="ORF">ABT317_13150</name>
</gene>
<evidence type="ECO:0000259" key="2">
    <source>
        <dbReference type="Pfam" id="PF00857"/>
    </source>
</evidence>
<keyword evidence="1" id="KW-0378">Hydrolase</keyword>
<dbReference type="InterPro" id="IPR050272">
    <property type="entry name" value="Isochorismatase-like_hydrls"/>
</dbReference>
<dbReference type="PANTHER" id="PTHR43540:SF1">
    <property type="entry name" value="ISOCHORISMATASE HYDROLASE"/>
    <property type="match status" value="1"/>
</dbReference>
<evidence type="ECO:0000313" key="4">
    <source>
        <dbReference type="Proteomes" id="UP001458415"/>
    </source>
</evidence>
<dbReference type="InterPro" id="IPR000868">
    <property type="entry name" value="Isochorismatase-like_dom"/>
</dbReference>
<comment type="caution">
    <text evidence="3">The sequence shown here is derived from an EMBL/GenBank/DDBJ whole genome shotgun (WGS) entry which is preliminary data.</text>
</comment>
<sequence length="235" mass="24700">GVGGAGADGVTALGDVEDREACATVWAVLTDDERTVYEKAGYHRTFGLGSTPALLVVDVEYNFTGLPGDTAVGSVENFPDSCGPAAWRAIPRIVSLLEIARALALPVVFTTGRPNPASDRRPRVGTDVVDELRPHSDELVLAKAAASPFHATGLVDHLRGLGVDTVVHTGCVTSGCVRAGVVDAAAHGFSNAVIEECVFDRAVLPHQLSLFDMDAKYADVMCLDAITRYLTALPT</sequence>
<reference evidence="3 4" key="1">
    <citation type="submission" date="2024-06" db="EMBL/GenBank/DDBJ databases">
        <title>The Natural Products Discovery Center: Release of the First 8490 Sequenced Strains for Exploring Actinobacteria Biosynthetic Diversity.</title>
        <authorList>
            <person name="Kalkreuter E."/>
            <person name="Kautsar S.A."/>
            <person name="Yang D."/>
            <person name="Bader C.D."/>
            <person name="Teijaro C.N."/>
            <person name="Fluegel L."/>
            <person name="Davis C.M."/>
            <person name="Simpson J.R."/>
            <person name="Lauterbach L."/>
            <person name="Steele A.D."/>
            <person name="Gui C."/>
            <person name="Meng S."/>
            <person name="Li G."/>
            <person name="Viehrig K."/>
            <person name="Ye F."/>
            <person name="Su P."/>
            <person name="Kiefer A.F."/>
            <person name="Nichols A."/>
            <person name="Cepeda A.J."/>
            <person name="Yan W."/>
            <person name="Fan B."/>
            <person name="Jiang Y."/>
            <person name="Adhikari A."/>
            <person name="Zheng C.-J."/>
            <person name="Schuster L."/>
            <person name="Cowan T.M."/>
            <person name="Smanski M.J."/>
            <person name="Chevrette M.G."/>
            <person name="De Carvalho L.P.S."/>
            <person name="Shen B."/>
        </authorList>
    </citation>
    <scope>NUCLEOTIDE SEQUENCE [LARGE SCALE GENOMIC DNA]</scope>
    <source>
        <strain evidence="3 4">NPDC000634</strain>
    </source>
</reference>
<dbReference type="Pfam" id="PF00857">
    <property type="entry name" value="Isochorismatase"/>
    <property type="match status" value="1"/>
</dbReference>
<dbReference type="EMBL" id="JBEPCU010000175">
    <property type="protein sequence ID" value="MER6977937.1"/>
    <property type="molecule type" value="Genomic_DNA"/>
</dbReference>
<dbReference type="InterPro" id="IPR036380">
    <property type="entry name" value="Isochorismatase-like_sf"/>
</dbReference>
<dbReference type="SUPFAM" id="SSF52499">
    <property type="entry name" value="Isochorismatase-like hydrolases"/>
    <property type="match status" value="1"/>
</dbReference>
<accession>A0ABV1W162</accession>
<dbReference type="Gene3D" id="3.40.50.850">
    <property type="entry name" value="Isochorismatase-like"/>
    <property type="match status" value="1"/>
</dbReference>
<proteinExistence type="predicted"/>